<dbReference type="GO" id="GO:0016757">
    <property type="term" value="F:glycosyltransferase activity"/>
    <property type="evidence" value="ECO:0007669"/>
    <property type="project" value="UniProtKB-KW"/>
</dbReference>
<dbReference type="EMBL" id="CDMG01000009">
    <property type="protein sequence ID" value="CRF52721.1"/>
    <property type="molecule type" value="Genomic_DNA"/>
</dbReference>
<name>A0A0K2Y068_9HELI</name>
<evidence type="ECO:0000313" key="3">
    <source>
        <dbReference type="Proteomes" id="UP000043437"/>
    </source>
</evidence>
<reference evidence="3" key="1">
    <citation type="submission" date="2014-12" db="EMBL/GenBank/DDBJ databases">
        <authorList>
            <person name="Jaenicke S."/>
        </authorList>
    </citation>
    <scope>NUCLEOTIDE SEQUENCE [LARGE SCALE GENOMIC DNA]</scope>
</reference>
<dbReference type="Proteomes" id="UP000043437">
    <property type="component" value="Unassembled WGS sequence"/>
</dbReference>
<keyword evidence="2" id="KW-0328">Glycosyltransferase</keyword>
<evidence type="ECO:0000259" key="1">
    <source>
        <dbReference type="Pfam" id="PF01755"/>
    </source>
</evidence>
<dbReference type="AlphaFoldDB" id="A0A0K2Y068"/>
<gene>
    <name evidence="2" type="ORF">HAL07_11860</name>
</gene>
<organism evidence="2 3">
    <name type="scientific">Helicobacter ailurogastricus</name>
    <dbReference type="NCBI Taxonomy" id="1578720"/>
    <lineage>
        <taxon>Bacteria</taxon>
        <taxon>Pseudomonadati</taxon>
        <taxon>Campylobacterota</taxon>
        <taxon>Epsilonproteobacteria</taxon>
        <taxon>Campylobacterales</taxon>
        <taxon>Helicobacteraceae</taxon>
        <taxon>Helicobacter</taxon>
    </lineage>
</organism>
<keyword evidence="2" id="KW-0808">Transferase</keyword>
<dbReference type="CDD" id="cd06532">
    <property type="entry name" value="Glyco_transf_25"/>
    <property type="match status" value="1"/>
</dbReference>
<proteinExistence type="predicted"/>
<dbReference type="Pfam" id="PF01755">
    <property type="entry name" value="Glyco_transf_25"/>
    <property type="match status" value="1"/>
</dbReference>
<feature type="domain" description="Glycosyl transferase family 25" evidence="1">
    <location>
        <begin position="33"/>
        <end position="216"/>
    </location>
</feature>
<evidence type="ECO:0000313" key="2">
    <source>
        <dbReference type="EMBL" id="CRF52721.1"/>
    </source>
</evidence>
<sequence>MRLVGESMRIFVIHLSKATCVEWGLKERNIEALLQDLDKGKHPVEVFEAIYSRTKEGLHPLVSAHLSPFFIHPSIKTSVRKRLKTYLQACCYALKQMGMPMSLGELGCFASHYLLWQRCLDLQEPICVLEDDILLESHFFDSLENIEKHINSLHWVRLMHLFPEQIHATQTQTPKISTIPHPTWGSGTQGYIIDPTAAKAFIKASKHWVMPVDFVMENTYLHGVKNYVFKPFAISEHVENALKGNISRDRDVSYPLLLRIFRRLHPYYVRLAQKFRK</sequence>
<accession>A0A0K2Y068</accession>
<protein>
    <submittedName>
        <fullName evidence="2">Beta-1,4-galactosyltransferase</fullName>
    </submittedName>
</protein>
<dbReference type="InterPro" id="IPR002654">
    <property type="entry name" value="Glyco_trans_25"/>
</dbReference>